<evidence type="ECO:0000313" key="3">
    <source>
        <dbReference type="Proteomes" id="UP001499990"/>
    </source>
</evidence>
<name>A0ABP6SIA5_9ACTN</name>
<reference evidence="3" key="1">
    <citation type="journal article" date="2019" name="Int. J. Syst. Evol. Microbiol.">
        <title>The Global Catalogue of Microorganisms (GCM) 10K type strain sequencing project: providing services to taxonomists for standard genome sequencing and annotation.</title>
        <authorList>
            <consortium name="The Broad Institute Genomics Platform"/>
            <consortium name="The Broad Institute Genome Sequencing Center for Infectious Disease"/>
            <person name="Wu L."/>
            <person name="Ma J."/>
        </authorList>
    </citation>
    <scope>NUCLEOTIDE SEQUENCE [LARGE SCALE GENOMIC DNA]</scope>
    <source>
        <strain evidence="3">JCM 9651</strain>
    </source>
</reference>
<dbReference type="EMBL" id="BAAAYL010000001">
    <property type="protein sequence ID" value="GAA3377615.1"/>
    <property type="molecule type" value="Genomic_DNA"/>
</dbReference>
<dbReference type="Proteomes" id="UP001499990">
    <property type="component" value="Unassembled WGS sequence"/>
</dbReference>
<accession>A0ABP6SIA5</accession>
<evidence type="ECO:0000313" key="2">
    <source>
        <dbReference type="EMBL" id="GAA3377615.1"/>
    </source>
</evidence>
<proteinExistence type="predicted"/>
<feature type="region of interest" description="Disordered" evidence="1">
    <location>
        <begin position="81"/>
        <end position="100"/>
    </location>
</feature>
<evidence type="ECO:0000256" key="1">
    <source>
        <dbReference type="SAM" id="MobiDB-lite"/>
    </source>
</evidence>
<protein>
    <submittedName>
        <fullName evidence="2">Uncharacterized protein</fullName>
    </submittedName>
</protein>
<comment type="caution">
    <text evidence="2">The sequence shown here is derived from an EMBL/GenBank/DDBJ whole genome shotgun (WGS) entry which is preliminary data.</text>
</comment>
<sequence>MVSGDWIASRISFTVASGLGHPLLEPRAWGSVALRKTLEGNVGAAVEVCRRSDGVVLWQRLLAREVACDAGVRAHKPRLAGTAGARGGSLHAGRPDNINV</sequence>
<gene>
    <name evidence="2" type="ORF">GCM10020367_53980</name>
</gene>
<organism evidence="2 3">
    <name type="scientific">Streptomyces sannanensis</name>
    <dbReference type="NCBI Taxonomy" id="285536"/>
    <lineage>
        <taxon>Bacteria</taxon>
        <taxon>Bacillati</taxon>
        <taxon>Actinomycetota</taxon>
        <taxon>Actinomycetes</taxon>
        <taxon>Kitasatosporales</taxon>
        <taxon>Streptomycetaceae</taxon>
        <taxon>Streptomyces</taxon>
    </lineage>
</organism>
<keyword evidence="3" id="KW-1185">Reference proteome</keyword>